<evidence type="ECO:0000313" key="2">
    <source>
        <dbReference type="Proteomes" id="UP001623660"/>
    </source>
</evidence>
<proteinExistence type="predicted"/>
<sequence length="50" mass="6239">MKFNINEINRERIEQIELDLNKEYRKGRRKDNCKIHELLNEKDRLLKLID</sequence>
<evidence type="ECO:0000313" key="1">
    <source>
        <dbReference type="EMBL" id="MFL0198706.1"/>
    </source>
</evidence>
<name>A0ABW8SU62_9CLOT</name>
<comment type="caution">
    <text evidence="1">The sequence shown here is derived from an EMBL/GenBank/DDBJ whole genome shotgun (WGS) entry which is preliminary data.</text>
</comment>
<organism evidence="1 2">
    <name type="scientific">Candidatus Clostridium eludens</name>
    <dbReference type="NCBI Taxonomy" id="3381663"/>
    <lineage>
        <taxon>Bacteria</taxon>
        <taxon>Bacillati</taxon>
        <taxon>Bacillota</taxon>
        <taxon>Clostridia</taxon>
        <taxon>Eubacteriales</taxon>
        <taxon>Clostridiaceae</taxon>
        <taxon>Clostridium</taxon>
    </lineage>
</organism>
<accession>A0ABW8SU62</accession>
<gene>
    <name evidence="1" type="ORF">ACJDU8_24590</name>
</gene>
<keyword evidence="2" id="KW-1185">Reference proteome</keyword>
<dbReference type="Proteomes" id="UP001623660">
    <property type="component" value="Unassembled WGS sequence"/>
</dbReference>
<protein>
    <submittedName>
        <fullName evidence="1">Uncharacterized protein</fullName>
    </submittedName>
</protein>
<dbReference type="RefSeq" id="WP_406794820.1">
    <property type="nucleotide sequence ID" value="NZ_JBJHZX010000081.1"/>
</dbReference>
<dbReference type="EMBL" id="JBJHZX010000081">
    <property type="protein sequence ID" value="MFL0198706.1"/>
    <property type="molecule type" value="Genomic_DNA"/>
</dbReference>
<reference evidence="1 2" key="1">
    <citation type="submission" date="2024-11" db="EMBL/GenBank/DDBJ databases">
        <authorList>
            <person name="Heng Y.C."/>
            <person name="Lim A.C.H."/>
            <person name="Lee J.K.Y."/>
            <person name="Kittelmann S."/>
        </authorList>
    </citation>
    <scope>NUCLEOTIDE SEQUENCE [LARGE SCALE GENOMIC DNA]</scope>
    <source>
        <strain evidence="1 2">WILCCON 0269</strain>
    </source>
</reference>